<evidence type="ECO:0000256" key="1">
    <source>
        <dbReference type="SAM" id="MobiDB-lite"/>
    </source>
</evidence>
<evidence type="ECO:0000313" key="2">
    <source>
        <dbReference type="EMBL" id="KAL1409012.1"/>
    </source>
</evidence>
<evidence type="ECO:0000313" key="3">
    <source>
        <dbReference type="Proteomes" id="UP001565368"/>
    </source>
</evidence>
<dbReference type="EMBL" id="JBBXJM010000004">
    <property type="protein sequence ID" value="KAL1409012.1"/>
    <property type="molecule type" value="Genomic_DNA"/>
</dbReference>
<name>A0ABR3Q3J2_9TREE</name>
<dbReference type="Proteomes" id="UP001565368">
    <property type="component" value="Unassembled WGS sequence"/>
</dbReference>
<gene>
    <name evidence="2" type="ORF">Q8F55_005836</name>
</gene>
<comment type="caution">
    <text evidence="2">The sequence shown here is derived from an EMBL/GenBank/DDBJ whole genome shotgun (WGS) entry which is preliminary data.</text>
</comment>
<reference evidence="2 3" key="1">
    <citation type="submission" date="2023-08" db="EMBL/GenBank/DDBJ databases">
        <title>Annotated Genome Sequence of Vanrija albida AlHP1.</title>
        <authorList>
            <person name="Herzog R."/>
        </authorList>
    </citation>
    <scope>NUCLEOTIDE SEQUENCE [LARGE SCALE GENOMIC DNA]</scope>
    <source>
        <strain evidence="2 3">AlHP1</strain>
    </source>
</reference>
<feature type="compositionally biased region" description="Low complexity" evidence="1">
    <location>
        <begin position="361"/>
        <end position="370"/>
    </location>
</feature>
<accession>A0ABR3Q3J2</accession>
<dbReference type="RefSeq" id="XP_069208956.1">
    <property type="nucleotide sequence ID" value="XM_069354314.1"/>
</dbReference>
<feature type="region of interest" description="Disordered" evidence="1">
    <location>
        <begin position="306"/>
        <end position="347"/>
    </location>
</feature>
<protein>
    <recommendedName>
        <fullName evidence="4">F-box domain-containing protein</fullName>
    </recommendedName>
</protein>
<feature type="compositionally biased region" description="Low complexity" evidence="1">
    <location>
        <begin position="319"/>
        <end position="334"/>
    </location>
</feature>
<sequence>MTRVCFAELGTAKLFVTRLNFPTVTNGKAIALCPLLIICSSSAQPRRVADLNMEGQDFPNRGVLPPSQGMILLELVAMPSVQWTPADPSMPTEREADFHAWLPTINSRSDMSAQTYAFFWSTRAELDAMVDRLQHFPFTGMILNEVSPLEEASAIVVYFIDKLNMTTLRTLRIDPENHQPDSAVLASLSSYLWSERSHGLRHLEINGKHMELDERKALLPAIRGNYTLRTLYIRPHGPPMGEPAGSGKRYMPRWEQEGYGFTPIYHDYDRQLVRNGKIAKCVWMAALRALVPARVILRGRLRTADDPVDKVETPPDNLAAAPQAEPSAPAQVPQKDSATEKKAPGASSWRLGRKLSAFLRSSPAAEASPETSRTGSARSSRPFPILDLPLEVQFHILALASDHPAQLSARQWSRLFKHAADPGALTVLAADLRSYRDQSLKKNMEEWFDNGGIWYEEGVGR</sequence>
<evidence type="ECO:0008006" key="4">
    <source>
        <dbReference type="Google" id="ProtNLM"/>
    </source>
</evidence>
<organism evidence="2 3">
    <name type="scientific">Vanrija albida</name>
    <dbReference type="NCBI Taxonomy" id="181172"/>
    <lineage>
        <taxon>Eukaryota</taxon>
        <taxon>Fungi</taxon>
        <taxon>Dikarya</taxon>
        <taxon>Basidiomycota</taxon>
        <taxon>Agaricomycotina</taxon>
        <taxon>Tremellomycetes</taxon>
        <taxon>Trichosporonales</taxon>
        <taxon>Trichosporonaceae</taxon>
        <taxon>Vanrija</taxon>
    </lineage>
</organism>
<keyword evidence="3" id="KW-1185">Reference proteome</keyword>
<proteinExistence type="predicted"/>
<feature type="region of interest" description="Disordered" evidence="1">
    <location>
        <begin position="361"/>
        <end position="380"/>
    </location>
</feature>
<dbReference type="GeneID" id="95986879"/>